<accession>A0ACB8Z4J8</accession>
<evidence type="ECO:0000313" key="2">
    <source>
        <dbReference type="Proteomes" id="UP001055879"/>
    </source>
</evidence>
<name>A0ACB8Z4J8_ARCLA</name>
<dbReference type="EMBL" id="CM042057">
    <property type="protein sequence ID" value="KAI3692599.1"/>
    <property type="molecule type" value="Genomic_DNA"/>
</dbReference>
<organism evidence="1 2">
    <name type="scientific">Arctium lappa</name>
    <name type="common">Greater burdock</name>
    <name type="synonym">Lappa major</name>
    <dbReference type="NCBI Taxonomy" id="4217"/>
    <lineage>
        <taxon>Eukaryota</taxon>
        <taxon>Viridiplantae</taxon>
        <taxon>Streptophyta</taxon>
        <taxon>Embryophyta</taxon>
        <taxon>Tracheophyta</taxon>
        <taxon>Spermatophyta</taxon>
        <taxon>Magnoliopsida</taxon>
        <taxon>eudicotyledons</taxon>
        <taxon>Gunneridae</taxon>
        <taxon>Pentapetalae</taxon>
        <taxon>asterids</taxon>
        <taxon>campanulids</taxon>
        <taxon>Asterales</taxon>
        <taxon>Asteraceae</taxon>
        <taxon>Carduoideae</taxon>
        <taxon>Cardueae</taxon>
        <taxon>Arctiinae</taxon>
        <taxon>Arctium</taxon>
    </lineage>
</organism>
<reference evidence="2" key="1">
    <citation type="journal article" date="2022" name="Mol. Ecol. Resour.">
        <title>The genomes of chicory, endive, great burdock and yacon provide insights into Asteraceae palaeo-polyploidization history and plant inulin production.</title>
        <authorList>
            <person name="Fan W."/>
            <person name="Wang S."/>
            <person name="Wang H."/>
            <person name="Wang A."/>
            <person name="Jiang F."/>
            <person name="Liu H."/>
            <person name="Zhao H."/>
            <person name="Xu D."/>
            <person name="Zhang Y."/>
        </authorList>
    </citation>
    <scope>NUCLEOTIDE SEQUENCE [LARGE SCALE GENOMIC DNA]</scope>
    <source>
        <strain evidence="2">cv. Niubang</strain>
    </source>
</reference>
<gene>
    <name evidence="1" type="ORF">L6452_32419</name>
</gene>
<protein>
    <submittedName>
        <fullName evidence="1">Uncharacterized protein</fullName>
    </submittedName>
</protein>
<keyword evidence="2" id="KW-1185">Reference proteome</keyword>
<proteinExistence type="predicted"/>
<sequence length="125" mass="13759">MDNQSSFSSSSSPSKLQQPTNLSSLNYYHLSPSRTIYSDRFIPCPSASNFSLFDISPSLSSPPVDASCDEDNPSSPAAYTALLQTTLFGADLGFSLCPIRRVLRLLLLPLAKITFWFKSETRQSL</sequence>
<comment type="caution">
    <text evidence="1">The sequence shown here is derived from an EMBL/GenBank/DDBJ whole genome shotgun (WGS) entry which is preliminary data.</text>
</comment>
<reference evidence="1 2" key="2">
    <citation type="journal article" date="2022" name="Mol. Ecol. Resour.">
        <title>The genomes of chicory, endive, great burdock and yacon provide insights into Asteraceae paleo-polyploidization history and plant inulin production.</title>
        <authorList>
            <person name="Fan W."/>
            <person name="Wang S."/>
            <person name="Wang H."/>
            <person name="Wang A."/>
            <person name="Jiang F."/>
            <person name="Liu H."/>
            <person name="Zhao H."/>
            <person name="Xu D."/>
            <person name="Zhang Y."/>
        </authorList>
    </citation>
    <scope>NUCLEOTIDE SEQUENCE [LARGE SCALE GENOMIC DNA]</scope>
    <source>
        <strain evidence="2">cv. Niubang</strain>
    </source>
</reference>
<evidence type="ECO:0000313" key="1">
    <source>
        <dbReference type="EMBL" id="KAI3692599.1"/>
    </source>
</evidence>
<dbReference type="Proteomes" id="UP001055879">
    <property type="component" value="Linkage Group LG11"/>
</dbReference>